<name>A0A839JUX9_9FIRM</name>
<dbReference type="InterPro" id="IPR051173">
    <property type="entry name" value="Ca_channel_alpha-2/delta"/>
</dbReference>
<dbReference type="Proteomes" id="UP000574276">
    <property type="component" value="Unassembled WGS sequence"/>
</dbReference>
<dbReference type="InterPro" id="IPR021908">
    <property type="entry name" value="YfbK_C"/>
</dbReference>
<dbReference type="SUPFAM" id="SSF53300">
    <property type="entry name" value="vWA-like"/>
    <property type="match status" value="1"/>
</dbReference>
<dbReference type="Pfam" id="PF12034">
    <property type="entry name" value="YfbK_C"/>
    <property type="match status" value="1"/>
</dbReference>
<keyword evidence="3" id="KW-1185">Reference proteome</keyword>
<dbReference type="InterPro" id="IPR036465">
    <property type="entry name" value="vWFA_dom_sf"/>
</dbReference>
<dbReference type="EMBL" id="JACEGA010000001">
    <property type="protein sequence ID" value="MBB2181485.1"/>
    <property type="molecule type" value="Genomic_DNA"/>
</dbReference>
<reference evidence="2 3" key="1">
    <citation type="submission" date="2020-07" db="EMBL/GenBank/DDBJ databases">
        <title>Characterization and genome sequencing of isolate MD1, a novel member within the family Lachnospiraceae.</title>
        <authorList>
            <person name="Rettenmaier R."/>
            <person name="Di Bello L."/>
            <person name="Zinser C."/>
            <person name="Scheitz K."/>
            <person name="Liebl W."/>
            <person name="Zverlov V."/>
        </authorList>
    </citation>
    <scope>NUCLEOTIDE SEQUENCE [LARGE SCALE GENOMIC DNA]</scope>
    <source>
        <strain evidence="2 3">MD1</strain>
    </source>
</reference>
<gene>
    <name evidence="2" type="ORF">H0486_01075</name>
</gene>
<dbReference type="PROSITE" id="PS50234">
    <property type="entry name" value="VWFA"/>
    <property type="match status" value="1"/>
</dbReference>
<dbReference type="InterPro" id="IPR022156">
    <property type="entry name" value="Uncharacterised_YfbK_N"/>
</dbReference>
<feature type="domain" description="VWFA" evidence="1">
    <location>
        <begin position="160"/>
        <end position="338"/>
    </location>
</feature>
<evidence type="ECO:0000259" key="1">
    <source>
        <dbReference type="PROSITE" id="PS50234"/>
    </source>
</evidence>
<accession>A0A839JUX9</accession>
<evidence type="ECO:0000313" key="2">
    <source>
        <dbReference type="EMBL" id="MBB2181485.1"/>
    </source>
</evidence>
<dbReference type="InterPro" id="IPR002035">
    <property type="entry name" value="VWF_A"/>
</dbReference>
<dbReference type="AlphaFoldDB" id="A0A839JUX9"/>
<dbReference type="PANTHER" id="PTHR10166:SF37">
    <property type="entry name" value="STOLID, ISOFORM H"/>
    <property type="match status" value="1"/>
</dbReference>
<dbReference type="Gene3D" id="3.40.50.410">
    <property type="entry name" value="von Willebrand factor, type A domain"/>
    <property type="match status" value="1"/>
</dbReference>
<organism evidence="2 3">
    <name type="scientific">Variimorphobacter saccharofermentans</name>
    <dbReference type="NCBI Taxonomy" id="2755051"/>
    <lineage>
        <taxon>Bacteria</taxon>
        <taxon>Bacillati</taxon>
        <taxon>Bacillota</taxon>
        <taxon>Clostridia</taxon>
        <taxon>Lachnospirales</taxon>
        <taxon>Lachnospiraceae</taxon>
        <taxon>Variimorphobacter</taxon>
    </lineage>
</organism>
<comment type="caution">
    <text evidence="2">The sequence shown here is derived from an EMBL/GenBank/DDBJ whole genome shotgun (WGS) entry which is preliminary data.</text>
</comment>
<dbReference type="Pfam" id="PF12450">
    <property type="entry name" value="vWF_A"/>
    <property type="match status" value="1"/>
</dbReference>
<sequence length="525" mass="58553">MDNGYNISDYENFEAEESIMDGSETSVGSASIDEKAEMPYKYAGNIAYDGMSSDEYSEVNEVGFKHVNTNPLSTFSIDVDTASYSNLRKTINYGMIPDANAIRIEEMLNYFNYRYEEPEKDEPFRIHTEIGKCPWNEQNYLLMIGLQGRNVETEALPKSNLVFLIDVSGSMDEPDKLPLLKNAFSQLVRSLGENDKISIVVYAGEAGVVLDSVRGNEKELILNAINSLNAGGSTAGAGGINMAYQLAEKNFITDGNNRVILATDGDFNVGPSSMEELEKLIEEKRDSGIFLSVIGFGSGNLKDNRMELLADKGNGNYAYIDSSREAKKVLVDEMAGTLLTIAKDVKIQVEFNPYSVAEYRLIGYENRALQNKDFKDDTVDAGEIGAGHQVTAIYEIVPSDAIGKDGDLKYQTENKNSSQYNNEISEIRLRYKEPDGNVSKEIKQVVSYENTPVNSKKLSEDFYFAAAVAEFGMILRNSIYQGESSISSVLELAQKGMGEDEDGYRLEFIDLVYRYQNLDKISWWE</sequence>
<dbReference type="Pfam" id="PF00092">
    <property type="entry name" value="VWA"/>
    <property type="match status" value="1"/>
</dbReference>
<dbReference type="PANTHER" id="PTHR10166">
    <property type="entry name" value="VOLTAGE-DEPENDENT CALCIUM CHANNEL SUBUNIT ALPHA-2/DELTA-RELATED"/>
    <property type="match status" value="1"/>
</dbReference>
<protein>
    <submittedName>
        <fullName evidence="2">von Willebrand factor type A domain-containing protein</fullName>
    </submittedName>
</protein>
<proteinExistence type="predicted"/>
<evidence type="ECO:0000313" key="3">
    <source>
        <dbReference type="Proteomes" id="UP000574276"/>
    </source>
</evidence>
<dbReference type="SMART" id="SM00327">
    <property type="entry name" value="VWA"/>
    <property type="match status" value="1"/>
</dbReference>